<dbReference type="InterPro" id="IPR003594">
    <property type="entry name" value="HATPase_dom"/>
</dbReference>
<dbReference type="CDD" id="cd00082">
    <property type="entry name" value="HisKA"/>
    <property type="match status" value="1"/>
</dbReference>
<keyword evidence="6" id="KW-1133">Transmembrane helix</keyword>
<feature type="transmembrane region" description="Helical" evidence="6">
    <location>
        <begin position="12"/>
        <end position="31"/>
    </location>
</feature>
<dbReference type="Proteomes" id="UP000632774">
    <property type="component" value="Unassembled WGS sequence"/>
</dbReference>
<keyword evidence="6" id="KW-0472">Membrane</keyword>
<comment type="catalytic activity">
    <reaction evidence="1">
        <text>ATP + protein L-histidine = ADP + protein N-phospho-L-histidine.</text>
        <dbReference type="EC" id="2.7.13.3"/>
    </reaction>
</comment>
<evidence type="ECO:0000313" key="9">
    <source>
        <dbReference type="EMBL" id="MBE9666084.1"/>
    </source>
</evidence>
<dbReference type="SMART" id="SM00388">
    <property type="entry name" value="HisKA"/>
    <property type="match status" value="1"/>
</dbReference>
<dbReference type="Gene3D" id="3.30.565.10">
    <property type="entry name" value="Histidine kinase-like ATPase, C-terminal domain"/>
    <property type="match status" value="1"/>
</dbReference>
<dbReference type="RefSeq" id="WP_194105455.1">
    <property type="nucleotide sequence ID" value="NZ_JADFFM010000001.1"/>
</dbReference>
<dbReference type="SUPFAM" id="SSF47384">
    <property type="entry name" value="Homodimeric domain of signal transducing histidine kinase"/>
    <property type="match status" value="1"/>
</dbReference>
<proteinExistence type="predicted"/>
<dbReference type="CDD" id="cd17546">
    <property type="entry name" value="REC_hyHK_CKI1_RcsC-like"/>
    <property type="match status" value="2"/>
</dbReference>
<dbReference type="SUPFAM" id="SSF52172">
    <property type="entry name" value="CheY-like"/>
    <property type="match status" value="2"/>
</dbReference>
<feature type="modified residue" description="4-aspartylphosphate" evidence="5">
    <location>
        <position position="344"/>
    </location>
</feature>
<dbReference type="Gene3D" id="1.10.287.130">
    <property type="match status" value="1"/>
</dbReference>
<protein>
    <recommendedName>
        <fullName evidence="2">histidine kinase</fullName>
        <ecNumber evidence="2">2.7.13.3</ecNumber>
    </recommendedName>
</protein>
<feature type="domain" description="Response regulatory" evidence="8">
    <location>
        <begin position="433"/>
        <end position="548"/>
    </location>
</feature>
<dbReference type="InterPro" id="IPR036890">
    <property type="entry name" value="HATPase_C_sf"/>
</dbReference>
<dbReference type="InterPro" id="IPR036097">
    <property type="entry name" value="HisK_dim/P_sf"/>
</dbReference>
<keyword evidence="6" id="KW-0812">Transmembrane</keyword>
<dbReference type="Pfam" id="PF00512">
    <property type="entry name" value="HisKA"/>
    <property type="match status" value="1"/>
</dbReference>
<evidence type="ECO:0000256" key="4">
    <source>
        <dbReference type="ARBA" id="ARBA00023012"/>
    </source>
</evidence>
<name>A0ABR9XG82_9SPHI</name>
<feature type="modified residue" description="4-aspartylphosphate" evidence="5">
    <location>
        <position position="482"/>
    </location>
</feature>
<keyword evidence="3 5" id="KW-0597">Phosphoprotein</keyword>
<dbReference type="EC" id="2.7.13.3" evidence="2"/>
<evidence type="ECO:0000259" key="7">
    <source>
        <dbReference type="PROSITE" id="PS50109"/>
    </source>
</evidence>
<dbReference type="SMART" id="SM00448">
    <property type="entry name" value="REC"/>
    <property type="match status" value="2"/>
</dbReference>
<keyword evidence="10" id="KW-1185">Reference proteome</keyword>
<dbReference type="Pfam" id="PF00072">
    <property type="entry name" value="Response_reg"/>
    <property type="match status" value="2"/>
</dbReference>
<comment type="caution">
    <text evidence="9">The sequence shown here is derived from an EMBL/GenBank/DDBJ whole genome shotgun (WGS) entry which is preliminary data.</text>
</comment>
<dbReference type="PROSITE" id="PS50109">
    <property type="entry name" value="HIS_KIN"/>
    <property type="match status" value="1"/>
</dbReference>
<evidence type="ECO:0000256" key="2">
    <source>
        <dbReference type="ARBA" id="ARBA00012438"/>
    </source>
</evidence>
<accession>A0ABR9XG82</accession>
<dbReference type="InterPro" id="IPR001789">
    <property type="entry name" value="Sig_transdc_resp-reg_receiver"/>
</dbReference>
<dbReference type="SUPFAM" id="SSF55874">
    <property type="entry name" value="ATPase domain of HSP90 chaperone/DNA topoisomerase II/histidine kinase"/>
    <property type="match status" value="1"/>
</dbReference>
<dbReference type="InterPro" id="IPR004358">
    <property type="entry name" value="Sig_transdc_His_kin-like_C"/>
</dbReference>
<dbReference type="SMART" id="SM00387">
    <property type="entry name" value="HATPase_c"/>
    <property type="match status" value="1"/>
</dbReference>
<evidence type="ECO:0000259" key="8">
    <source>
        <dbReference type="PROSITE" id="PS50110"/>
    </source>
</evidence>
<dbReference type="InterPro" id="IPR003661">
    <property type="entry name" value="HisK_dim/P_dom"/>
</dbReference>
<gene>
    <name evidence="9" type="ORF">IRJ18_06900</name>
</gene>
<sequence length="549" mass="61056">MNEVTDNIDVLVITAMMCSFTIVICFLIVIYRKQLDVFHHKSANQAKSIFLATMSHEIRTPMNGVLGMASLLQETELDAEQQEYIHAIVHSGEALMNVINDILDFSKIESGKMDIDMHEFNLRDCVENVLELFAGKAAHSNLDVMCRIDGRLPEYIIGDGLRLRQVLINLVGNATKFTRKGEVFVDVTLINQLNPQQINVGFEVRDTGIGIPENKIGKLFKAFSQVDTATTRNYGGTGLGLTISDRLVTLMGGNISVKSKQGIGSTFTFNIKCGLINEQRPREEIAGLSAIEGKKILVVDDNATSRDLLHQQLQHFKLQPVTAASGAEALEILKDRQFDAILTDLRMPDMDGVQLASIIKLDYPQIPVILLGIIGDDSKKKHPDLFAAVLNKPIKQAQLAKSLLLVLEHEESATLHKAEGLLSKTFAKKYPLHIIVAEDNEMNQLFILKVLDRLGYKPALAKTGTEIIGLLARKYYDLILMDLHLPEMDGLEATRYIRAHNNKQPRIVAMTASAMLEDREACLKAGMDDYLTKPMKLEALMLVLKEAVV</sequence>
<dbReference type="Pfam" id="PF02518">
    <property type="entry name" value="HATPase_c"/>
    <property type="match status" value="1"/>
</dbReference>
<keyword evidence="4" id="KW-0902">Two-component regulatory system</keyword>
<evidence type="ECO:0000256" key="5">
    <source>
        <dbReference type="PROSITE-ProRule" id="PRU00169"/>
    </source>
</evidence>
<evidence type="ECO:0000256" key="1">
    <source>
        <dbReference type="ARBA" id="ARBA00000085"/>
    </source>
</evidence>
<organism evidence="9 10">
    <name type="scientific">Mucilaginibacter boryungensis</name>
    <dbReference type="NCBI Taxonomy" id="768480"/>
    <lineage>
        <taxon>Bacteria</taxon>
        <taxon>Pseudomonadati</taxon>
        <taxon>Bacteroidota</taxon>
        <taxon>Sphingobacteriia</taxon>
        <taxon>Sphingobacteriales</taxon>
        <taxon>Sphingobacteriaceae</taxon>
        <taxon>Mucilaginibacter</taxon>
    </lineage>
</organism>
<evidence type="ECO:0000313" key="10">
    <source>
        <dbReference type="Proteomes" id="UP000632774"/>
    </source>
</evidence>
<feature type="domain" description="Histidine kinase" evidence="7">
    <location>
        <begin position="53"/>
        <end position="275"/>
    </location>
</feature>
<reference evidence="9 10" key="1">
    <citation type="submission" date="2020-10" db="EMBL/GenBank/DDBJ databases">
        <title>Mucilaginibacter mali sp. nov., isolated from rhizosphere soil of apple orchard.</title>
        <authorList>
            <person name="Lee J.-S."/>
            <person name="Kim H.S."/>
            <person name="Kim J.-S."/>
        </authorList>
    </citation>
    <scope>NUCLEOTIDE SEQUENCE [LARGE SCALE GENOMIC DNA]</scope>
    <source>
        <strain evidence="9 10">KCTC 23157</strain>
    </source>
</reference>
<dbReference type="EMBL" id="JADFFM010000001">
    <property type="protein sequence ID" value="MBE9666084.1"/>
    <property type="molecule type" value="Genomic_DNA"/>
</dbReference>
<dbReference type="PANTHER" id="PTHR45339">
    <property type="entry name" value="HYBRID SIGNAL TRANSDUCTION HISTIDINE KINASE J"/>
    <property type="match status" value="1"/>
</dbReference>
<feature type="domain" description="Response regulatory" evidence="8">
    <location>
        <begin position="295"/>
        <end position="407"/>
    </location>
</feature>
<dbReference type="PRINTS" id="PR00344">
    <property type="entry name" value="BCTRLSENSOR"/>
</dbReference>
<dbReference type="CDD" id="cd16922">
    <property type="entry name" value="HATPase_EvgS-ArcB-TorS-like"/>
    <property type="match status" value="1"/>
</dbReference>
<evidence type="ECO:0000256" key="3">
    <source>
        <dbReference type="ARBA" id="ARBA00022553"/>
    </source>
</evidence>
<dbReference type="PANTHER" id="PTHR45339:SF1">
    <property type="entry name" value="HYBRID SIGNAL TRANSDUCTION HISTIDINE KINASE J"/>
    <property type="match status" value="1"/>
</dbReference>
<dbReference type="InterPro" id="IPR011006">
    <property type="entry name" value="CheY-like_superfamily"/>
</dbReference>
<dbReference type="PROSITE" id="PS50110">
    <property type="entry name" value="RESPONSE_REGULATORY"/>
    <property type="match status" value="2"/>
</dbReference>
<dbReference type="Gene3D" id="3.40.50.2300">
    <property type="match status" value="2"/>
</dbReference>
<dbReference type="InterPro" id="IPR005467">
    <property type="entry name" value="His_kinase_dom"/>
</dbReference>
<evidence type="ECO:0000256" key="6">
    <source>
        <dbReference type="SAM" id="Phobius"/>
    </source>
</evidence>